<evidence type="ECO:0000313" key="11">
    <source>
        <dbReference type="WBParaSite" id="EgrG_000840000"/>
    </source>
</evidence>
<evidence type="ECO:0000256" key="4">
    <source>
        <dbReference type="ARBA" id="ARBA00022787"/>
    </source>
</evidence>
<comment type="subcellular location">
    <subcellularLocation>
        <location evidence="1">Mitochondrion outer membrane</location>
    </subcellularLocation>
</comment>
<evidence type="ECO:0000256" key="3">
    <source>
        <dbReference type="ARBA" id="ARBA00022692"/>
    </source>
</evidence>
<evidence type="ECO:0000256" key="6">
    <source>
        <dbReference type="ARBA" id="ARBA00023128"/>
    </source>
</evidence>
<reference evidence="9" key="2">
    <citation type="submission" date="2014-06" db="EMBL/GenBank/DDBJ databases">
        <authorList>
            <person name="Aslett M."/>
        </authorList>
    </citation>
    <scope>NUCLEOTIDE SEQUENCE</scope>
</reference>
<name>A0A068WC29_ECHGR</name>
<dbReference type="PANTHER" id="PTHR21508">
    <property type="entry name" value="MITOGUARDIN"/>
    <property type="match status" value="1"/>
</dbReference>
<evidence type="ECO:0000256" key="5">
    <source>
        <dbReference type="ARBA" id="ARBA00022989"/>
    </source>
</evidence>
<evidence type="ECO:0000313" key="10">
    <source>
        <dbReference type="Proteomes" id="UP000492820"/>
    </source>
</evidence>
<dbReference type="PANTHER" id="PTHR21508:SF5">
    <property type="entry name" value="MITOGUARDIN"/>
    <property type="match status" value="1"/>
</dbReference>
<keyword evidence="4" id="KW-1000">Mitochondrion outer membrane</keyword>
<dbReference type="InterPro" id="IPR019392">
    <property type="entry name" value="Miga"/>
</dbReference>
<keyword evidence="5 8" id="KW-1133">Transmembrane helix</keyword>
<dbReference type="GO" id="GO:0005741">
    <property type="term" value="C:mitochondrial outer membrane"/>
    <property type="evidence" value="ECO:0007669"/>
    <property type="project" value="UniProtKB-SubCell"/>
</dbReference>
<evidence type="ECO:0000313" key="9">
    <source>
        <dbReference type="EMBL" id="CDS15989.1"/>
    </source>
</evidence>
<keyword evidence="7 8" id="KW-0472">Membrane</keyword>
<organism evidence="9">
    <name type="scientific">Echinococcus granulosus</name>
    <name type="common">Hydatid tapeworm</name>
    <dbReference type="NCBI Taxonomy" id="6210"/>
    <lineage>
        <taxon>Eukaryota</taxon>
        <taxon>Metazoa</taxon>
        <taxon>Spiralia</taxon>
        <taxon>Lophotrochozoa</taxon>
        <taxon>Platyhelminthes</taxon>
        <taxon>Cestoda</taxon>
        <taxon>Eucestoda</taxon>
        <taxon>Cyclophyllidea</taxon>
        <taxon>Taeniidae</taxon>
        <taxon>Echinococcus</taxon>
        <taxon>Echinococcus granulosus group</taxon>
    </lineage>
</organism>
<evidence type="ECO:0000256" key="1">
    <source>
        <dbReference type="ARBA" id="ARBA00004294"/>
    </source>
</evidence>
<dbReference type="Pfam" id="PF10265">
    <property type="entry name" value="Miga"/>
    <property type="match status" value="1"/>
</dbReference>
<dbReference type="Proteomes" id="UP000492820">
    <property type="component" value="Unassembled WGS sequence"/>
</dbReference>
<accession>A0A068WC29</accession>
<evidence type="ECO:0000256" key="7">
    <source>
        <dbReference type="ARBA" id="ARBA00023136"/>
    </source>
</evidence>
<dbReference type="AlphaFoldDB" id="A0A068WC29"/>
<protein>
    <submittedName>
        <fullName evidence="11">Protein FAM73B</fullName>
    </submittedName>
</protein>
<dbReference type="GO" id="GO:0008053">
    <property type="term" value="P:mitochondrial fusion"/>
    <property type="evidence" value="ECO:0007669"/>
    <property type="project" value="InterPro"/>
</dbReference>
<keyword evidence="6" id="KW-0496">Mitochondrion</keyword>
<dbReference type="OrthoDB" id="8880065at2759"/>
<evidence type="ECO:0000256" key="8">
    <source>
        <dbReference type="SAM" id="Phobius"/>
    </source>
</evidence>
<evidence type="ECO:0000256" key="2">
    <source>
        <dbReference type="ARBA" id="ARBA00008969"/>
    </source>
</evidence>
<dbReference type="WBParaSite" id="EgrG_000840000">
    <property type="protein sequence ID" value="EgrG_000840000"/>
    <property type="gene ID" value="EgrG_000840000"/>
</dbReference>
<comment type="similarity">
    <text evidence="2">Belongs to the mitoguardin family.</text>
</comment>
<gene>
    <name evidence="11" type="primary">EGR_01446</name>
    <name evidence="9" type="ORF">EgrG_000840000</name>
</gene>
<reference evidence="11" key="3">
    <citation type="submission" date="2020-10" db="UniProtKB">
        <authorList>
            <consortium name="WormBaseParasite"/>
        </authorList>
    </citation>
    <scope>IDENTIFICATION</scope>
</reference>
<dbReference type="EMBL" id="LK028576">
    <property type="protein sequence ID" value="CDS15989.1"/>
    <property type="molecule type" value="Genomic_DNA"/>
</dbReference>
<feature type="transmembrane region" description="Helical" evidence="8">
    <location>
        <begin position="12"/>
        <end position="34"/>
    </location>
</feature>
<reference evidence="9 10" key="1">
    <citation type="journal article" date="2013" name="Nature">
        <title>The genomes of four tapeworm species reveal adaptations to parasitism.</title>
        <authorList>
            <person name="Tsai I.J."/>
            <person name="Zarowiecki M."/>
            <person name="Holroyd N."/>
            <person name="Garciarrubio A."/>
            <person name="Sanchez-Flores A."/>
            <person name="Brooks K.L."/>
            <person name="Tracey A."/>
            <person name="Bobes R.J."/>
            <person name="Fragoso G."/>
            <person name="Sciutto E."/>
            <person name="Aslett M."/>
            <person name="Beasley H."/>
            <person name="Bennett H.M."/>
            <person name="Cai J."/>
            <person name="Camicia F."/>
            <person name="Clark R."/>
            <person name="Cucher M."/>
            <person name="De Silva N."/>
            <person name="Day T.A."/>
            <person name="Deplazes P."/>
            <person name="Estrada K."/>
            <person name="Fernandez C."/>
            <person name="Holland P.W."/>
            <person name="Hou J."/>
            <person name="Hu S."/>
            <person name="Huckvale T."/>
            <person name="Hung S.S."/>
            <person name="Kamenetzky L."/>
            <person name="Keane J.A."/>
            <person name="Kiss F."/>
            <person name="Koziol U."/>
            <person name="Lambert O."/>
            <person name="Liu K."/>
            <person name="Luo X."/>
            <person name="Luo Y."/>
            <person name="Macchiaroli N."/>
            <person name="Nichol S."/>
            <person name="Paps J."/>
            <person name="Parkinson J."/>
            <person name="Pouchkina-Stantcheva N."/>
            <person name="Riddiford N."/>
            <person name="Rosenzvit M."/>
            <person name="Salinas G."/>
            <person name="Wasmuth J.D."/>
            <person name="Zamanian M."/>
            <person name="Zheng Y."/>
            <person name="Cai X."/>
            <person name="Soberon X."/>
            <person name="Olson P.D."/>
            <person name="Laclette J.P."/>
            <person name="Brehm K."/>
            <person name="Berriman M."/>
            <person name="Garciarrubio A."/>
            <person name="Bobes R.J."/>
            <person name="Fragoso G."/>
            <person name="Sanchez-Flores A."/>
            <person name="Estrada K."/>
            <person name="Cevallos M.A."/>
            <person name="Morett E."/>
            <person name="Gonzalez V."/>
            <person name="Portillo T."/>
            <person name="Ochoa-Leyva A."/>
            <person name="Jose M.V."/>
            <person name="Sciutto E."/>
            <person name="Landa A."/>
            <person name="Jimenez L."/>
            <person name="Valdes V."/>
            <person name="Carrero J.C."/>
            <person name="Larralde C."/>
            <person name="Morales-Montor J."/>
            <person name="Limon-Lason J."/>
            <person name="Soberon X."/>
            <person name="Laclette J.P."/>
        </authorList>
    </citation>
    <scope>NUCLEOTIDE SEQUENCE [LARGE SCALE GENOMIC DNA]</scope>
</reference>
<proteinExistence type="inferred from homology"/>
<keyword evidence="3 8" id="KW-0812">Transmembrane</keyword>
<sequence>MPKHWIIRIRKPSLNAALVVFVGGSTALCAWWLIRRIFPEKSNANEAPSDQFMRRGIDSGIPHPSQNRFVDVLPKSTTAAVSNHKSCGVLSRCTSVSSITSPAVDCGTIGLETLNKIVDQLEDCMSKISCTIQQFKSKDPSTDVFVKELQRFLESSYLLREQFKRAFIQETPAFTSELHCVDSLSDVETESYFSAVEEVDFSELELQISSNFHRPFYRSALKELNEGNVTFRSLRTEMMNCQSDIEYLGKLICVRRGFDYILAHNEQVAWLMQAGESLACGALVCLGCGTMDFEEAYLSLLTYLNSTKDPENLAKFADELAGKDVRAINFYDIFFDRILIDALENLGNPPSSILALTRNTWLSPGFKRSALDSAVWTLMAAKRKLLKYPDGFFSLYYRVVETVASAMAWGFLGSDEVLNTFCESVREEVVTFLRSLFKFTDINVSSVNGSASSSASPDFVENEHDFEDDDVTITPDGDNRPSLRDSYTGMDFTSIEAFSACIYSNIATLHRRLATLIISFSISRKTPLQASIFEGLNLQQPPLPQSSAGDIALSCFC</sequence>